<dbReference type="RefSeq" id="WP_259037380.1">
    <property type="nucleotide sequence ID" value="NZ_JAJISC010000008.1"/>
</dbReference>
<evidence type="ECO:0000313" key="4">
    <source>
        <dbReference type="Proteomes" id="UP001165542"/>
    </source>
</evidence>
<dbReference type="InterPro" id="IPR000914">
    <property type="entry name" value="SBP_5_dom"/>
</dbReference>
<accession>A0ABT2EH66</accession>
<dbReference type="InterPro" id="IPR030678">
    <property type="entry name" value="Peptide/Ni-bd"/>
</dbReference>
<evidence type="ECO:0000256" key="1">
    <source>
        <dbReference type="SAM" id="SignalP"/>
    </source>
</evidence>
<dbReference type="NCBIfam" id="TIGR02294">
    <property type="entry name" value="nickel_nikA"/>
    <property type="match status" value="1"/>
</dbReference>
<organism evidence="3 4">
    <name type="scientific">Halomonas dongshanensis</name>
    <dbReference type="NCBI Taxonomy" id="2890835"/>
    <lineage>
        <taxon>Bacteria</taxon>
        <taxon>Pseudomonadati</taxon>
        <taxon>Pseudomonadota</taxon>
        <taxon>Gammaproteobacteria</taxon>
        <taxon>Oceanospirillales</taxon>
        <taxon>Halomonadaceae</taxon>
        <taxon>Halomonas</taxon>
    </lineage>
</organism>
<comment type="caution">
    <text evidence="3">The sequence shown here is derived from an EMBL/GenBank/DDBJ whole genome shotgun (WGS) entry which is preliminary data.</text>
</comment>
<dbReference type="PIRSF" id="PIRSF002741">
    <property type="entry name" value="MppA"/>
    <property type="match status" value="1"/>
</dbReference>
<sequence length="522" mass="57610">MRSLLKSASIVALVAGLAGPAAAETLGFSWPVNVGPLNPHLYSPNQMFAQVMVFEPLVKYQEDGSLAPWLASAWEISEDGRTYEFTLRDDVTFSNGEPFDAEAVVANFDAILANRERHAWLELTNQIQQVEVIDEHHVRLTLQDSYYPLLQDLSLPRPFRFVAPSQLIDGESAQGITAPIGTGPWVLADTRLGEYDHFVRNEHYWGEKPALEGVNISVIPDPNTRAIAFQTGGIDLIYGVDGPISPDTFQRFEQMGQFTTEVSDPIATQMLAINSQQEATRDQAVREAINHAIDKQTMVDTVFYGTQPTADALFSPTLPYADVPLAPYAFDPELARQLLEGAGWRLGDAEGVRQREGARLSTDLVYVGNDAVSKSMAEIIQADLARVGIETRLIGEEESSVYARQRDGRFGMIFNRTWGAPSDPHAFISSMRVPAHADYQAQLGLDDKADIDAMISDILTTTGEERRRELYTALLTRLHESAIYVPLTYTNAIAVARPELGPIPFGAMASEIPFERIAPQGQ</sequence>
<reference evidence="3" key="1">
    <citation type="submission" date="2021-11" db="EMBL/GenBank/DDBJ databases">
        <title>Halomonas sp., isolated from a coastal aquaculture zone in Dongshan Bay.</title>
        <authorList>
            <person name="Lin W."/>
        </authorList>
    </citation>
    <scope>NUCLEOTIDE SEQUENCE</scope>
    <source>
        <strain evidence="3">Yzlin-01</strain>
    </source>
</reference>
<dbReference type="CDD" id="cd08489">
    <property type="entry name" value="PBP2_NikA"/>
    <property type="match status" value="1"/>
</dbReference>
<feature type="signal peptide" evidence="1">
    <location>
        <begin position="1"/>
        <end position="23"/>
    </location>
</feature>
<dbReference type="SUPFAM" id="SSF53850">
    <property type="entry name" value="Periplasmic binding protein-like II"/>
    <property type="match status" value="1"/>
</dbReference>
<gene>
    <name evidence="3" type="primary">nikA</name>
    <name evidence="3" type="ORF">LLY24_16360</name>
</gene>
<name>A0ABT2EH66_9GAMM</name>
<proteinExistence type="predicted"/>
<dbReference type="Gene3D" id="3.40.190.10">
    <property type="entry name" value="Periplasmic binding protein-like II"/>
    <property type="match status" value="1"/>
</dbReference>
<dbReference type="EMBL" id="JAJISC010000008">
    <property type="protein sequence ID" value="MCS2610890.1"/>
    <property type="molecule type" value="Genomic_DNA"/>
</dbReference>
<evidence type="ECO:0000313" key="3">
    <source>
        <dbReference type="EMBL" id="MCS2610890.1"/>
    </source>
</evidence>
<dbReference type="Pfam" id="PF00496">
    <property type="entry name" value="SBP_bac_5"/>
    <property type="match status" value="1"/>
</dbReference>
<dbReference type="InterPro" id="IPR039424">
    <property type="entry name" value="SBP_5"/>
</dbReference>
<dbReference type="PANTHER" id="PTHR30290">
    <property type="entry name" value="PERIPLASMIC BINDING COMPONENT OF ABC TRANSPORTER"/>
    <property type="match status" value="1"/>
</dbReference>
<keyword evidence="4" id="KW-1185">Reference proteome</keyword>
<dbReference type="InterPro" id="IPR011980">
    <property type="entry name" value="CntA-like"/>
</dbReference>
<dbReference type="Gene3D" id="3.10.105.10">
    <property type="entry name" value="Dipeptide-binding Protein, Domain 3"/>
    <property type="match status" value="1"/>
</dbReference>
<dbReference type="Proteomes" id="UP001165542">
    <property type="component" value="Unassembled WGS sequence"/>
</dbReference>
<keyword evidence="1" id="KW-0732">Signal</keyword>
<protein>
    <submittedName>
        <fullName evidence="3">Nickel ABC transporter substrate-binding protein</fullName>
    </submittedName>
</protein>
<feature type="domain" description="Solute-binding protein family 5" evidence="2">
    <location>
        <begin position="66"/>
        <end position="434"/>
    </location>
</feature>
<evidence type="ECO:0000259" key="2">
    <source>
        <dbReference type="Pfam" id="PF00496"/>
    </source>
</evidence>
<dbReference type="PANTHER" id="PTHR30290:SF37">
    <property type="entry name" value="NICKEL-BINDING PERIPLASMIC PROTEIN"/>
    <property type="match status" value="1"/>
</dbReference>
<feature type="chain" id="PRO_5046939940" evidence="1">
    <location>
        <begin position="24"/>
        <end position="522"/>
    </location>
</feature>